<evidence type="ECO:0000313" key="2">
    <source>
        <dbReference type="Proteomes" id="UP001149163"/>
    </source>
</evidence>
<sequence length="233" mass="24788">MVTMTPATIPDKHFKAQASLNAIVSLLSQGQKDRLLFLRSNPHFSTASLAKNAADPAENARRAGLARALGGFDYGTALRSTVIVKELWKLIAQASGHHVRPLPKAVESVVSAPKLPNLPKPSPLLPPSPGCPVLALLGDQSVILEFGSGAARTSGTGGRSRFPPMQKRADVSSVSDSFRAHQGQLVGMSHGQGTLHSGQHKYRTLVDHLIGHGSVLYDVSDLPIHLLAKGRRD</sequence>
<reference evidence="1" key="2">
    <citation type="journal article" date="2023" name="IMA Fungus">
        <title>Comparative genomic study of the Penicillium genus elucidates a diverse pangenome and 15 lateral gene transfer events.</title>
        <authorList>
            <person name="Petersen C."/>
            <person name="Sorensen T."/>
            <person name="Nielsen M.R."/>
            <person name="Sondergaard T.E."/>
            <person name="Sorensen J.L."/>
            <person name="Fitzpatrick D.A."/>
            <person name="Frisvad J.C."/>
            <person name="Nielsen K.L."/>
        </authorList>
    </citation>
    <scope>NUCLEOTIDE SEQUENCE</scope>
    <source>
        <strain evidence="1">IBT 26290</strain>
    </source>
</reference>
<accession>A0A9W9IBN6</accession>
<dbReference type="GeneID" id="81425362"/>
<proteinExistence type="predicted"/>
<name>A0A9W9IBN6_9EURO</name>
<dbReference type="EMBL" id="JAPQKN010000002">
    <property type="protein sequence ID" value="KAJ5168467.1"/>
    <property type="molecule type" value="Genomic_DNA"/>
</dbReference>
<organism evidence="1 2">
    <name type="scientific">Penicillium canariense</name>
    <dbReference type="NCBI Taxonomy" id="189055"/>
    <lineage>
        <taxon>Eukaryota</taxon>
        <taxon>Fungi</taxon>
        <taxon>Dikarya</taxon>
        <taxon>Ascomycota</taxon>
        <taxon>Pezizomycotina</taxon>
        <taxon>Eurotiomycetes</taxon>
        <taxon>Eurotiomycetidae</taxon>
        <taxon>Eurotiales</taxon>
        <taxon>Aspergillaceae</taxon>
        <taxon>Penicillium</taxon>
    </lineage>
</organism>
<comment type="caution">
    <text evidence="1">The sequence shown here is derived from an EMBL/GenBank/DDBJ whole genome shotgun (WGS) entry which is preliminary data.</text>
</comment>
<reference evidence="1" key="1">
    <citation type="submission" date="2022-11" db="EMBL/GenBank/DDBJ databases">
        <authorList>
            <person name="Petersen C."/>
        </authorList>
    </citation>
    <scope>NUCLEOTIDE SEQUENCE</scope>
    <source>
        <strain evidence="1">IBT 26290</strain>
    </source>
</reference>
<gene>
    <name evidence="1" type="ORF">N7482_004061</name>
</gene>
<dbReference type="AlphaFoldDB" id="A0A9W9IBN6"/>
<dbReference type="RefSeq" id="XP_056544928.1">
    <property type="nucleotide sequence ID" value="XM_056686186.1"/>
</dbReference>
<evidence type="ECO:0000313" key="1">
    <source>
        <dbReference type="EMBL" id="KAJ5168467.1"/>
    </source>
</evidence>
<dbReference type="Proteomes" id="UP001149163">
    <property type="component" value="Unassembled WGS sequence"/>
</dbReference>
<keyword evidence="2" id="KW-1185">Reference proteome</keyword>
<protein>
    <submittedName>
        <fullName evidence="1">Uncharacterized protein</fullName>
    </submittedName>
</protein>